<keyword evidence="5 8" id="KW-0408">Iron</keyword>
<dbReference type="GO" id="GO:0005506">
    <property type="term" value="F:iron ion binding"/>
    <property type="evidence" value="ECO:0007669"/>
    <property type="project" value="UniProtKB-UniRule"/>
</dbReference>
<evidence type="ECO:0000256" key="8">
    <source>
        <dbReference type="RuleBase" id="RU368020"/>
    </source>
</evidence>
<evidence type="ECO:0000256" key="2">
    <source>
        <dbReference type="ARBA" id="ARBA00022448"/>
    </source>
</evidence>
<evidence type="ECO:0000256" key="3">
    <source>
        <dbReference type="ARBA" id="ARBA00022723"/>
    </source>
</evidence>
<accession>A0A514JUJ6</accession>
<evidence type="ECO:0000256" key="6">
    <source>
        <dbReference type="ARBA" id="ARBA00023014"/>
    </source>
</evidence>
<proteinExistence type="predicted"/>
<name>A0A514JUJ6_9ACTN</name>
<dbReference type="PANTHER" id="PTHR36923">
    <property type="entry name" value="FERREDOXIN"/>
    <property type="match status" value="1"/>
</dbReference>
<evidence type="ECO:0000313" key="11">
    <source>
        <dbReference type="Proteomes" id="UP000316215"/>
    </source>
</evidence>
<dbReference type="EMBL" id="CP022310">
    <property type="protein sequence ID" value="QDI70582.1"/>
    <property type="molecule type" value="Genomic_DNA"/>
</dbReference>
<dbReference type="GO" id="GO:0009055">
    <property type="term" value="F:electron transfer activity"/>
    <property type="evidence" value="ECO:0007669"/>
    <property type="project" value="UniProtKB-UniRule"/>
</dbReference>
<sequence>MTAFRPRIDRERCIGAGMCALTAPDVFDQDPDDGRVVLLEAEPSAAHRTATRLAAGACPSGAITLDGPEGNMGS</sequence>
<keyword evidence="4 8" id="KW-0249">Electron transport</keyword>
<dbReference type="Gene3D" id="3.30.70.20">
    <property type="match status" value="1"/>
</dbReference>
<organism evidence="10 11">
    <name type="scientific">Streptomyces calvus</name>
    <dbReference type="NCBI Taxonomy" id="67282"/>
    <lineage>
        <taxon>Bacteria</taxon>
        <taxon>Bacillati</taxon>
        <taxon>Actinomycetota</taxon>
        <taxon>Actinomycetes</taxon>
        <taxon>Kitasatosporales</taxon>
        <taxon>Streptomycetaceae</taxon>
        <taxon>Streptomyces</taxon>
    </lineage>
</organism>
<dbReference type="SUPFAM" id="SSF54862">
    <property type="entry name" value="4Fe-4S ferredoxins"/>
    <property type="match status" value="1"/>
</dbReference>
<keyword evidence="11" id="KW-1185">Reference proteome</keyword>
<gene>
    <name evidence="10" type="ORF">CD934_19205</name>
</gene>
<dbReference type="PROSITE" id="PS51379">
    <property type="entry name" value="4FE4S_FER_2"/>
    <property type="match status" value="1"/>
</dbReference>
<evidence type="ECO:0000256" key="7">
    <source>
        <dbReference type="ARBA" id="ARBA00023291"/>
    </source>
</evidence>
<evidence type="ECO:0000256" key="1">
    <source>
        <dbReference type="ARBA" id="ARBA00001927"/>
    </source>
</evidence>
<reference evidence="10 11" key="1">
    <citation type="submission" date="2017-07" db="EMBL/GenBank/DDBJ databases">
        <title>The Complete Genome of Streptomyces asterosporus-ZSY.</title>
        <authorList>
            <person name="Zhang S."/>
        </authorList>
    </citation>
    <scope>NUCLEOTIDE SEQUENCE [LARGE SCALE GENOMIC DNA]</scope>
    <source>
        <strain evidence="10 11">DSM 41452</strain>
    </source>
</reference>
<dbReference type="Pfam" id="PF13370">
    <property type="entry name" value="Fer4_13"/>
    <property type="match status" value="1"/>
</dbReference>
<keyword evidence="3 8" id="KW-0479">Metal-binding</keyword>
<dbReference type="GO" id="GO:0051538">
    <property type="term" value="F:3 iron, 4 sulfur cluster binding"/>
    <property type="evidence" value="ECO:0007669"/>
    <property type="project" value="UniProtKB-KW"/>
</dbReference>
<dbReference type="InterPro" id="IPR051269">
    <property type="entry name" value="Fe-S_cluster_ET"/>
</dbReference>
<comment type="function">
    <text evidence="8">Ferredoxins are iron-sulfur proteins that transfer electrons in a wide variety of metabolic reactions.</text>
</comment>
<keyword evidence="2 8" id="KW-0813">Transport</keyword>
<evidence type="ECO:0000256" key="4">
    <source>
        <dbReference type="ARBA" id="ARBA00022982"/>
    </source>
</evidence>
<dbReference type="PANTHER" id="PTHR36923:SF3">
    <property type="entry name" value="FERREDOXIN"/>
    <property type="match status" value="1"/>
</dbReference>
<dbReference type="Proteomes" id="UP000316215">
    <property type="component" value="Chromosome"/>
</dbReference>
<comment type="cofactor">
    <cofactor evidence="1">
        <name>[3Fe-4S] cluster</name>
        <dbReference type="ChEBI" id="CHEBI:21137"/>
    </cofactor>
</comment>
<keyword evidence="6 8" id="KW-0411">Iron-sulfur</keyword>
<dbReference type="PRINTS" id="PR00352">
    <property type="entry name" value="3FE4SFRDOXIN"/>
</dbReference>
<dbReference type="InterPro" id="IPR017896">
    <property type="entry name" value="4Fe4S_Fe-S-bd"/>
</dbReference>
<dbReference type="KEGG" id="sast:CD934_19205"/>
<keyword evidence="7" id="KW-0003">3Fe-4S</keyword>
<evidence type="ECO:0000259" key="9">
    <source>
        <dbReference type="PROSITE" id="PS51379"/>
    </source>
</evidence>
<evidence type="ECO:0000313" key="10">
    <source>
        <dbReference type="EMBL" id="QDI70582.1"/>
    </source>
</evidence>
<protein>
    <recommendedName>
        <fullName evidence="8">Ferredoxin</fullName>
    </recommendedName>
</protein>
<dbReference type="RefSeq" id="WP_142232662.1">
    <property type="nucleotide sequence ID" value="NZ_CP022310.1"/>
</dbReference>
<evidence type="ECO:0000256" key="5">
    <source>
        <dbReference type="ARBA" id="ARBA00023004"/>
    </source>
</evidence>
<dbReference type="InterPro" id="IPR001080">
    <property type="entry name" value="3Fe4S_ferredoxin"/>
</dbReference>
<feature type="domain" description="4Fe-4S ferredoxin-type" evidence="9">
    <location>
        <begin position="4"/>
        <end position="32"/>
    </location>
</feature>
<dbReference type="AlphaFoldDB" id="A0A514JUJ6"/>